<sequence>MTVIGTGDYRPEGGIAMADRFPHLAHRNAYLGEYVALFAIREMLLESNAQGFVGVCHYRRFALTKPIGQQCYFNYHAHPDMLADVPPELFYHDGVTPIIPMLVGFQGNLIQQYGADNKVRDLLKFFGDAIDLGIITDEECVNYLSGNTFITAPTVSYIPIPWFVEIVEALEKVMARFYRNHYIERPGYHSREMAFSCERLHALLLAKKANEWGWGNLIFQRLTVLMPHLKLDTAAAATAPSAPPASP</sequence>
<keyword evidence="2" id="KW-1185">Reference proteome</keyword>
<gene>
    <name evidence="1" type="ORF">H3H37_22095</name>
</gene>
<name>A0A7W2EW94_9BURK</name>
<organism evidence="1 2">
    <name type="scientific">Rugamonas brunnea</name>
    <dbReference type="NCBI Taxonomy" id="2758569"/>
    <lineage>
        <taxon>Bacteria</taxon>
        <taxon>Pseudomonadati</taxon>
        <taxon>Pseudomonadota</taxon>
        <taxon>Betaproteobacteria</taxon>
        <taxon>Burkholderiales</taxon>
        <taxon>Oxalobacteraceae</taxon>
        <taxon>Telluria group</taxon>
        <taxon>Rugamonas</taxon>
    </lineage>
</organism>
<dbReference type="Proteomes" id="UP000534388">
    <property type="component" value="Unassembled WGS sequence"/>
</dbReference>
<reference evidence="1 2" key="1">
    <citation type="submission" date="2020-07" db="EMBL/GenBank/DDBJ databases">
        <title>Novel species isolated from subtropical streams in China.</title>
        <authorList>
            <person name="Lu H."/>
        </authorList>
    </citation>
    <scope>NUCLEOTIDE SEQUENCE [LARGE SCALE GENOMIC DNA]</scope>
    <source>
        <strain evidence="1 2">LX20W</strain>
    </source>
</reference>
<comment type="caution">
    <text evidence="1">The sequence shown here is derived from an EMBL/GenBank/DDBJ whole genome shotgun (WGS) entry which is preliminary data.</text>
</comment>
<dbReference type="RefSeq" id="WP_182166585.1">
    <property type="nucleotide sequence ID" value="NZ_JACEZT010000019.1"/>
</dbReference>
<dbReference type="EMBL" id="JACEZT010000019">
    <property type="protein sequence ID" value="MBA5639756.1"/>
    <property type="molecule type" value="Genomic_DNA"/>
</dbReference>
<evidence type="ECO:0000313" key="2">
    <source>
        <dbReference type="Proteomes" id="UP000534388"/>
    </source>
</evidence>
<proteinExistence type="predicted"/>
<evidence type="ECO:0000313" key="1">
    <source>
        <dbReference type="EMBL" id="MBA5639756.1"/>
    </source>
</evidence>
<dbReference type="AlphaFoldDB" id="A0A7W2EW94"/>
<accession>A0A7W2EW94</accession>
<protein>
    <submittedName>
        <fullName evidence="1">Uncharacterized protein</fullName>
    </submittedName>
</protein>